<dbReference type="GO" id="GO:0016020">
    <property type="term" value="C:membrane"/>
    <property type="evidence" value="ECO:0007669"/>
    <property type="project" value="TreeGrafter"/>
</dbReference>
<dbReference type="OrthoDB" id="9806342at2"/>
<dbReference type="InterPro" id="IPR014132">
    <property type="entry name" value="PdaB-like"/>
</dbReference>
<name>A0A364K3F8_9BACL</name>
<dbReference type="AlphaFoldDB" id="A0A364K3F8"/>
<keyword evidence="1" id="KW-1133">Transmembrane helix</keyword>
<dbReference type="PROSITE" id="PS51677">
    <property type="entry name" value="NODB"/>
    <property type="match status" value="1"/>
</dbReference>
<evidence type="ECO:0000256" key="1">
    <source>
        <dbReference type="SAM" id="Phobius"/>
    </source>
</evidence>
<feature type="transmembrane region" description="Helical" evidence="1">
    <location>
        <begin position="12"/>
        <end position="31"/>
    </location>
</feature>
<dbReference type="Gene3D" id="3.20.20.370">
    <property type="entry name" value="Glycoside hydrolase/deacetylase"/>
    <property type="match status" value="1"/>
</dbReference>
<accession>A0A364K3F8</accession>
<reference evidence="3 4" key="1">
    <citation type="submission" date="2018-06" db="EMBL/GenBank/DDBJ databases">
        <title>Thermoflavimicrobium daqus sp. nov., a thermophilic microbe isolated from Moutai-flavour Daqu.</title>
        <authorList>
            <person name="Wang X."/>
            <person name="Zhou H."/>
        </authorList>
    </citation>
    <scope>NUCLEOTIDE SEQUENCE [LARGE SCALE GENOMIC DNA]</scope>
    <source>
        <strain evidence="3 4">FBKL4.011</strain>
    </source>
</reference>
<reference evidence="3 4" key="2">
    <citation type="submission" date="2018-06" db="EMBL/GenBank/DDBJ databases">
        <authorList>
            <person name="Zhirakovskaya E."/>
        </authorList>
    </citation>
    <scope>NUCLEOTIDE SEQUENCE [LARGE SCALE GENOMIC DNA]</scope>
    <source>
        <strain evidence="3 4">FBKL4.011</strain>
    </source>
</reference>
<dbReference type="PANTHER" id="PTHR10587">
    <property type="entry name" value="GLYCOSYL TRANSFERASE-RELATED"/>
    <property type="match status" value="1"/>
</dbReference>
<dbReference type="InterPro" id="IPR011330">
    <property type="entry name" value="Glyco_hydro/deAcase_b/a-brl"/>
</dbReference>
<dbReference type="EMBL" id="QJKK01000007">
    <property type="protein sequence ID" value="RAL23298.1"/>
    <property type="molecule type" value="Genomic_DNA"/>
</dbReference>
<keyword evidence="1" id="KW-0472">Membrane</keyword>
<dbReference type="SUPFAM" id="SSF88713">
    <property type="entry name" value="Glycoside hydrolase/deacetylase"/>
    <property type="match status" value="1"/>
</dbReference>
<dbReference type="InterPro" id="IPR050248">
    <property type="entry name" value="Polysacc_deacetylase_ArnD"/>
</dbReference>
<comment type="caution">
    <text evidence="3">The sequence shown here is derived from an EMBL/GenBank/DDBJ whole genome shotgun (WGS) entry which is preliminary data.</text>
</comment>
<gene>
    <name evidence="3" type="primary">pdaB</name>
    <name evidence="3" type="ORF">DL897_13120</name>
</gene>
<dbReference type="NCBIfam" id="TIGR02764">
    <property type="entry name" value="spore_ybaN_pdaB"/>
    <property type="match status" value="1"/>
</dbReference>
<dbReference type="PANTHER" id="PTHR10587:SF128">
    <property type="entry name" value="POLYSACCHARIDE DEACETYLASE PDAB-RELATED"/>
    <property type="match status" value="1"/>
</dbReference>
<organism evidence="3 4">
    <name type="scientific">Thermoflavimicrobium daqui</name>
    <dbReference type="NCBI Taxonomy" id="2137476"/>
    <lineage>
        <taxon>Bacteria</taxon>
        <taxon>Bacillati</taxon>
        <taxon>Bacillota</taxon>
        <taxon>Bacilli</taxon>
        <taxon>Bacillales</taxon>
        <taxon>Thermoactinomycetaceae</taxon>
        <taxon>Thermoflavimicrobium</taxon>
    </lineage>
</organism>
<keyword evidence="4" id="KW-1185">Reference proteome</keyword>
<dbReference type="RefSeq" id="WP_113659604.1">
    <property type="nucleotide sequence ID" value="NZ_KZ845669.1"/>
</dbReference>
<dbReference type="GO" id="GO:0016810">
    <property type="term" value="F:hydrolase activity, acting on carbon-nitrogen (but not peptide) bonds"/>
    <property type="evidence" value="ECO:0007669"/>
    <property type="project" value="InterPro"/>
</dbReference>
<evidence type="ECO:0000313" key="4">
    <source>
        <dbReference type="Proteomes" id="UP000251213"/>
    </source>
</evidence>
<dbReference type="GO" id="GO:0005975">
    <property type="term" value="P:carbohydrate metabolic process"/>
    <property type="evidence" value="ECO:0007669"/>
    <property type="project" value="InterPro"/>
</dbReference>
<evidence type="ECO:0000259" key="2">
    <source>
        <dbReference type="PROSITE" id="PS51677"/>
    </source>
</evidence>
<feature type="domain" description="NodB homology" evidence="2">
    <location>
        <begin position="57"/>
        <end position="237"/>
    </location>
</feature>
<protein>
    <submittedName>
        <fullName evidence="3">Polysaccharide deacetylase family sporulation protein PdaB</fullName>
    </submittedName>
</protein>
<keyword evidence="1" id="KW-0812">Transmembrane</keyword>
<proteinExistence type="predicted"/>
<dbReference type="Pfam" id="PF01522">
    <property type="entry name" value="Polysacc_deac_1"/>
    <property type="match status" value="1"/>
</dbReference>
<evidence type="ECO:0000313" key="3">
    <source>
        <dbReference type="EMBL" id="RAL23298.1"/>
    </source>
</evidence>
<sequence>MSFFWVLSGKRLKKIALIVIAFLFATGIYYAENNDIQVFYPLSKDPSAIYSVKTDKKQVALTFDISWGEERTGPILDVLQQKGLKKATFFLSSPWAETHPDLVKRIVDMKYEIGSHGHRHDNYSSYTEEQIRTQIQKADTILTKLTGKKPNLIRFPNGDFDKRVLRISDQMGYKTIQWDTDSLDWKNPGVDKIIKRVTSKVHPGDIILMHASDSCRQTHEALPVIIDQLRAQGYEFVTVSDLIAGSNVKMDPVE</sequence>
<dbReference type="Proteomes" id="UP000251213">
    <property type="component" value="Unassembled WGS sequence"/>
</dbReference>
<dbReference type="InterPro" id="IPR002509">
    <property type="entry name" value="NODB_dom"/>
</dbReference>